<reference evidence="3 4" key="1">
    <citation type="submission" date="2012-08" db="EMBL/GenBank/DDBJ databases">
        <title>Oryza genome evolution.</title>
        <authorList>
            <person name="Wing R.A."/>
        </authorList>
    </citation>
    <scope>NUCLEOTIDE SEQUENCE</scope>
</reference>
<organism evidence="3 4">
    <name type="scientific">Leersia perrieri</name>
    <dbReference type="NCBI Taxonomy" id="77586"/>
    <lineage>
        <taxon>Eukaryota</taxon>
        <taxon>Viridiplantae</taxon>
        <taxon>Streptophyta</taxon>
        <taxon>Embryophyta</taxon>
        <taxon>Tracheophyta</taxon>
        <taxon>Spermatophyta</taxon>
        <taxon>Magnoliopsida</taxon>
        <taxon>Liliopsida</taxon>
        <taxon>Poales</taxon>
        <taxon>Poaceae</taxon>
        <taxon>BOP clade</taxon>
        <taxon>Oryzoideae</taxon>
        <taxon>Oryzeae</taxon>
        <taxon>Oryzinae</taxon>
        <taxon>Leersia</taxon>
    </lineage>
</organism>
<protein>
    <recommendedName>
        <fullName evidence="5">Secreted protein</fullName>
    </recommendedName>
</protein>
<sequence length="120" mass="12354">MLPRLITIIQFVLLVLVLAGGLFVAPAAAATGSAGSSGSSGSSGNSEYSHHRPISITAPSLHSIHARDEAAPALLLAPAAVHRTAATTDSAINAEAACTLPHALRYRYIALYLAQYCTCV</sequence>
<dbReference type="AlphaFoldDB" id="A0A0D9WRJ6"/>
<dbReference type="EnsemblPlants" id="LPERR06G16050.1">
    <property type="protein sequence ID" value="LPERR06G16050.1"/>
    <property type="gene ID" value="LPERR06G16050"/>
</dbReference>
<feature type="compositionally biased region" description="Low complexity" evidence="1">
    <location>
        <begin position="32"/>
        <end position="46"/>
    </location>
</feature>
<keyword evidence="2" id="KW-0732">Signal</keyword>
<proteinExistence type="predicted"/>
<evidence type="ECO:0000256" key="2">
    <source>
        <dbReference type="SAM" id="SignalP"/>
    </source>
</evidence>
<name>A0A0D9WRJ6_9ORYZ</name>
<accession>A0A0D9WRJ6</accession>
<feature type="region of interest" description="Disordered" evidence="1">
    <location>
        <begin position="32"/>
        <end position="51"/>
    </location>
</feature>
<reference evidence="3" key="3">
    <citation type="submission" date="2015-04" db="UniProtKB">
        <authorList>
            <consortium name="EnsemblPlants"/>
        </authorList>
    </citation>
    <scope>IDENTIFICATION</scope>
</reference>
<dbReference type="Gramene" id="LPERR06G16050.1">
    <property type="protein sequence ID" value="LPERR06G16050.1"/>
    <property type="gene ID" value="LPERR06G16050"/>
</dbReference>
<feature type="chain" id="PRO_5002349111" description="Secreted protein" evidence="2">
    <location>
        <begin position="30"/>
        <end position="120"/>
    </location>
</feature>
<evidence type="ECO:0000313" key="4">
    <source>
        <dbReference type="Proteomes" id="UP000032180"/>
    </source>
</evidence>
<reference evidence="4" key="2">
    <citation type="submission" date="2013-12" db="EMBL/GenBank/DDBJ databases">
        <authorList>
            <person name="Yu Y."/>
            <person name="Lee S."/>
            <person name="de Baynast K."/>
            <person name="Wissotski M."/>
            <person name="Liu L."/>
            <person name="Talag J."/>
            <person name="Goicoechea J."/>
            <person name="Angelova A."/>
            <person name="Jetty R."/>
            <person name="Kudrna D."/>
            <person name="Golser W."/>
            <person name="Rivera L."/>
            <person name="Zhang J."/>
            <person name="Wing R."/>
        </authorList>
    </citation>
    <scope>NUCLEOTIDE SEQUENCE</scope>
</reference>
<evidence type="ECO:0008006" key="5">
    <source>
        <dbReference type="Google" id="ProtNLM"/>
    </source>
</evidence>
<keyword evidence="4" id="KW-1185">Reference proteome</keyword>
<evidence type="ECO:0000256" key="1">
    <source>
        <dbReference type="SAM" id="MobiDB-lite"/>
    </source>
</evidence>
<dbReference type="HOGENOM" id="CLU_2053029_0_0_1"/>
<evidence type="ECO:0000313" key="3">
    <source>
        <dbReference type="EnsemblPlants" id="LPERR06G16050.1"/>
    </source>
</evidence>
<feature type="signal peptide" evidence="2">
    <location>
        <begin position="1"/>
        <end position="29"/>
    </location>
</feature>
<dbReference type="Proteomes" id="UP000032180">
    <property type="component" value="Chromosome 6"/>
</dbReference>